<reference evidence="7" key="1">
    <citation type="submission" date="2021-02" db="EMBL/GenBank/DDBJ databases">
        <authorList>
            <person name="Nowell W R."/>
        </authorList>
    </citation>
    <scope>NUCLEOTIDE SEQUENCE</scope>
</reference>
<dbReference type="PANTHER" id="PTHR46481:SF10">
    <property type="entry name" value="ZINC FINGER BED DOMAIN-CONTAINING PROTEIN 39"/>
    <property type="match status" value="1"/>
</dbReference>
<evidence type="ECO:0000256" key="5">
    <source>
        <dbReference type="ARBA" id="ARBA00023242"/>
    </source>
</evidence>
<comment type="caution">
    <text evidence="7">The sequence shown here is derived from an EMBL/GenBank/DDBJ whole genome shotgun (WGS) entry which is preliminary data.</text>
</comment>
<evidence type="ECO:0000256" key="4">
    <source>
        <dbReference type="ARBA" id="ARBA00022833"/>
    </source>
</evidence>
<proteinExistence type="predicted"/>
<organism evidence="7 8">
    <name type="scientific">Rotaria socialis</name>
    <dbReference type="NCBI Taxonomy" id="392032"/>
    <lineage>
        <taxon>Eukaryota</taxon>
        <taxon>Metazoa</taxon>
        <taxon>Spiralia</taxon>
        <taxon>Gnathifera</taxon>
        <taxon>Rotifera</taxon>
        <taxon>Eurotatoria</taxon>
        <taxon>Bdelloidea</taxon>
        <taxon>Philodinida</taxon>
        <taxon>Philodinidae</taxon>
        <taxon>Rotaria</taxon>
    </lineage>
</organism>
<accession>A0A821QKH3</accession>
<evidence type="ECO:0000256" key="2">
    <source>
        <dbReference type="ARBA" id="ARBA00022723"/>
    </source>
</evidence>
<dbReference type="Proteomes" id="UP000663848">
    <property type="component" value="Unassembled WGS sequence"/>
</dbReference>
<feature type="domain" description="HAT C-terminal dimerisation" evidence="6">
    <location>
        <begin position="288"/>
        <end position="350"/>
    </location>
</feature>
<dbReference type="GO" id="GO:0046983">
    <property type="term" value="F:protein dimerization activity"/>
    <property type="evidence" value="ECO:0007669"/>
    <property type="project" value="InterPro"/>
</dbReference>
<comment type="subcellular location">
    <subcellularLocation>
        <location evidence="1">Nucleus</location>
    </subcellularLocation>
</comment>
<dbReference type="InterPro" id="IPR052035">
    <property type="entry name" value="ZnF_BED_domain_contain"/>
</dbReference>
<evidence type="ECO:0000256" key="3">
    <source>
        <dbReference type="ARBA" id="ARBA00022771"/>
    </source>
</evidence>
<evidence type="ECO:0000313" key="8">
    <source>
        <dbReference type="Proteomes" id="UP000663848"/>
    </source>
</evidence>
<dbReference type="Pfam" id="PF05699">
    <property type="entry name" value="Dimer_Tnp_hAT"/>
    <property type="match status" value="1"/>
</dbReference>
<evidence type="ECO:0000259" key="6">
    <source>
        <dbReference type="Pfam" id="PF05699"/>
    </source>
</evidence>
<keyword evidence="5" id="KW-0539">Nucleus</keyword>
<dbReference type="AlphaFoldDB" id="A0A821QKH3"/>
<dbReference type="GO" id="GO:0008270">
    <property type="term" value="F:zinc ion binding"/>
    <property type="evidence" value="ECO:0007669"/>
    <property type="project" value="UniProtKB-KW"/>
</dbReference>
<keyword evidence="3" id="KW-0863">Zinc-finger</keyword>
<sequence length="351" mass="40103">MIKQSTAVSSFYITFSYYSGRSKRTTVNRRLLHRITAINGHRISAVKPRKAGVILSYSIEHTAVLLPLLYGENTTRKTGRICIVYDRLLIVFFDRGRTHRQVKLKQKLQLYSDTRFNGAFSMLNVFLNVYGDIGSVLNSGYIDYLTSVDKDLLQEVCRFLIVFDNAIDQLSVEERSELKELKLFLGERIKSIGISQDQHFICTFLHPRLKRFDAVLHEKDIAFDLVKRELLPRTSISRITTDTASKAVTTNVSIINDSTPPANPNNLLTCCFDKPRPIISSVTTPVKELNDYMELVVPDEESDDILLFWKNHEKSFPTLSEIVRDLYAIPASNTIVERLFSASKNIVTDRN</sequence>
<dbReference type="GO" id="GO:0005634">
    <property type="term" value="C:nucleus"/>
    <property type="evidence" value="ECO:0007669"/>
    <property type="project" value="UniProtKB-SubCell"/>
</dbReference>
<gene>
    <name evidence="7" type="ORF">QYT958_LOCUS25470</name>
</gene>
<dbReference type="SUPFAM" id="SSF53098">
    <property type="entry name" value="Ribonuclease H-like"/>
    <property type="match status" value="1"/>
</dbReference>
<dbReference type="InterPro" id="IPR008906">
    <property type="entry name" value="HATC_C_dom"/>
</dbReference>
<dbReference type="EMBL" id="CAJOBR010005749">
    <property type="protein sequence ID" value="CAF4827566.1"/>
    <property type="molecule type" value="Genomic_DNA"/>
</dbReference>
<keyword evidence="4" id="KW-0862">Zinc</keyword>
<keyword evidence="2" id="KW-0479">Metal-binding</keyword>
<protein>
    <recommendedName>
        <fullName evidence="6">HAT C-terminal dimerisation domain-containing protein</fullName>
    </recommendedName>
</protein>
<evidence type="ECO:0000313" key="7">
    <source>
        <dbReference type="EMBL" id="CAF4827566.1"/>
    </source>
</evidence>
<name>A0A821QKH3_9BILA</name>
<dbReference type="PANTHER" id="PTHR46481">
    <property type="entry name" value="ZINC FINGER BED DOMAIN-CONTAINING PROTEIN 4"/>
    <property type="match status" value="1"/>
</dbReference>
<evidence type="ECO:0000256" key="1">
    <source>
        <dbReference type="ARBA" id="ARBA00004123"/>
    </source>
</evidence>
<dbReference type="InterPro" id="IPR012337">
    <property type="entry name" value="RNaseH-like_sf"/>
</dbReference>